<feature type="transmembrane region" description="Helical" evidence="2">
    <location>
        <begin position="73"/>
        <end position="93"/>
    </location>
</feature>
<gene>
    <name evidence="3" type="ORF">CVV68_11055</name>
</gene>
<feature type="transmembrane region" description="Helical" evidence="2">
    <location>
        <begin position="878"/>
        <end position="895"/>
    </location>
</feature>
<keyword evidence="4" id="KW-1185">Reference proteome</keyword>
<feature type="transmembrane region" description="Helical" evidence="2">
    <location>
        <begin position="254"/>
        <end position="282"/>
    </location>
</feature>
<feature type="region of interest" description="Disordered" evidence="1">
    <location>
        <begin position="1236"/>
        <end position="1297"/>
    </location>
</feature>
<feature type="transmembrane region" description="Helical" evidence="2">
    <location>
        <begin position="361"/>
        <end position="389"/>
    </location>
</feature>
<proteinExistence type="predicted"/>
<feature type="transmembrane region" description="Helical" evidence="2">
    <location>
        <begin position="618"/>
        <end position="640"/>
    </location>
</feature>
<evidence type="ECO:0000256" key="1">
    <source>
        <dbReference type="SAM" id="MobiDB-lite"/>
    </source>
</evidence>
<keyword evidence="2" id="KW-1133">Transmembrane helix</keyword>
<feature type="transmembrane region" description="Helical" evidence="2">
    <location>
        <begin position="680"/>
        <end position="704"/>
    </location>
</feature>
<feature type="transmembrane region" description="Helical" evidence="2">
    <location>
        <begin position="1210"/>
        <end position="1227"/>
    </location>
</feature>
<accession>A0A2V5L7N6</accession>
<feature type="transmembrane region" description="Helical" evidence="2">
    <location>
        <begin position="150"/>
        <end position="169"/>
    </location>
</feature>
<organism evidence="3 4">
    <name type="scientific">Arthrobacter livingstonensis</name>
    <dbReference type="NCBI Taxonomy" id="670078"/>
    <lineage>
        <taxon>Bacteria</taxon>
        <taxon>Bacillati</taxon>
        <taxon>Actinomycetota</taxon>
        <taxon>Actinomycetes</taxon>
        <taxon>Micrococcales</taxon>
        <taxon>Micrococcaceae</taxon>
        <taxon>Arthrobacter</taxon>
    </lineage>
</organism>
<feature type="transmembrane region" description="Helical" evidence="2">
    <location>
        <begin position="930"/>
        <end position="946"/>
    </location>
</feature>
<feature type="transmembrane region" description="Helical" evidence="2">
    <location>
        <begin position="852"/>
        <end position="871"/>
    </location>
</feature>
<feature type="transmembrane region" description="Helical" evidence="2">
    <location>
        <begin position="469"/>
        <end position="489"/>
    </location>
</feature>
<feature type="transmembrane region" description="Helical" evidence="2">
    <location>
        <begin position="952"/>
        <end position="970"/>
    </location>
</feature>
<feature type="transmembrane region" description="Helical" evidence="2">
    <location>
        <begin position="555"/>
        <end position="573"/>
    </location>
</feature>
<feature type="transmembrane region" description="Helical" evidence="2">
    <location>
        <begin position="44"/>
        <end position="61"/>
    </location>
</feature>
<feature type="compositionally biased region" description="Pro residues" evidence="1">
    <location>
        <begin position="1261"/>
        <end position="1297"/>
    </location>
</feature>
<feature type="transmembrane region" description="Helical" evidence="2">
    <location>
        <begin position="125"/>
        <end position="144"/>
    </location>
</feature>
<dbReference type="EMBL" id="QJVD01000010">
    <property type="protein sequence ID" value="PYI67268.1"/>
    <property type="molecule type" value="Genomic_DNA"/>
</dbReference>
<feature type="transmembrane region" description="Helical" evidence="2">
    <location>
        <begin position="1038"/>
        <end position="1055"/>
    </location>
</feature>
<feature type="transmembrane region" description="Helical" evidence="2">
    <location>
        <begin position="529"/>
        <end position="549"/>
    </location>
</feature>
<feature type="transmembrane region" description="Helical" evidence="2">
    <location>
        <begin position="901"/>
        <end position="918"/>
    </location>
</feature>
<comment type="caution">
    <text evidence="3">The sequence shown here is derived from an EMBL/GenBank/DDBJ whole genome shotgun (WGS) entry which is preliminary data.</text>
</comment>
<evidence type="ECO:0008006" key="5">
    <source>
        <dbReference type="Google" id="ProtNLM"/>
    </source>
</evidence>
<feature type="transmembrane region" description="Helical" evidence="2">
    <location>
        <begin position="215"/>
        <end position="233"/>
    </location>
</feature>
<feature type="transmembrane region" description="Helical" evidence="2">
    <location>
        <begin position="652"/>
        <end position="674"/>
    </location>
</feature>
<feature type="transmembrane region" description="Helical" evidence="2">
    <location>
        <begin position="818"/>
        <end position="840"/>
    </location>
</feature>
<protein>
    <recommendedName>
        <fullName evidence="5">DUF2339 domain-containing protein</fullName>
    </recommendedName>
</protein>
<sequence>MALAARKAKRETQNINITLYIASLLMVAAAALFVASSLPVPARLIGVWTAAVLFYGAGLALHGTMARLRPAAAAFTGTALAIIPFAGLATYNLGFPHAAGVWLLTSLVGTAAYILAAVRLNSPLVGYLSMAFLLSTAWSSVAVLGAALAWYFTALIVFSAVLYLAGHLLGRQAAGPDGKPGLYAKPLAELGPWFAPAGLAGSLVFSLALSAGDHAMVLLAGALYYAVMAWLDAAPMRRWNFLGLRLSLTLAAPFVGWLWGGTFAWAVGVMALVLAVQAVAMAQAQARLGAWMRRPGWPRLDVFISVPAVALLSAVWSVSVAASRHDAGAWVWSPALPLVLGMIVAMAAVPPLLPVGEWLPLPAIAAAVFCSPVLAAQDWMILLAVALAYSVARFATSKNVAVRRIMLVAARVLLTALVATALAAYVPAQDGKAEIIMAAVAVIAAGQLLADTAMARLGVPNPVTAWSGTAWAVVGTTLFAVLAAEYAWAGGPGESALRGAIGFAATASAVAMAGAALTHSAVNLPRHGAYAVAEFMAPAVGVAATLSALAVHGQAGASVGWGALMLFSIGMGLRLQGNERPAHRWLYWRAARLASLFLAAALHGIWRDHALPHLFGGAPVTLGMVLLLVLGIHLAVLAVARWRNHRDSGLEADDAATLGLVVVIAAVDAAVTVLDQADQAGWLATAAVGLCVAAIAFLGVAAAVRPGGWGTSAWLAPIAMVAVAGLRAGDRHTLEVVLAVVVASAAVCAVKAAGHRLRSAHFLLGCAAATALIGTLVAEFTSSPTVLSLVLCALLVLQLGVQWLVRRPAAVPVVGEPAVLRVSLWLLLAGQSVLPLAYIVDAGGLGLYSGGHRWVVTLELAVLAVSSVAAQSAFRQRAASYLAIFSVACGAAVMAPVAWPGATALVLAALSVAAIAWRCLHTPKTGEMRWYWLAATGVYLVTAAVVDHDAGAGIFALTWLVSGLAFVAGAHVQKLPWLTLPGALMVLLAAALMRTQVLETTGLPGFSSFAGFVVLLGALYLVRLVFSFLAGVAPVQHWSVLVVALGGGLVFALMSMADRDFVLLGAAAFTAVAALARLEAPAPLRRAVTDVAVVAAALAWFWASSVHIPLGAFWLVQWLAVAVGVLAAIRHGAGQPRAANGLLLGAAILASVGGLMTFFSGESLQQLVSLLLFAALMVVGLTADNRRLTIWGAIGVATAVLWYLRGFTFVLLALLALALIGFAVWRLNRKKPAAAGAPPLLTGHHPPSPHWQASHQQAGPQVPPVPVPQYPSAPPQYPSAPPQYPPAPPQYPPAPPQ</sequence>
<feature type="transmembrane region" description="Helical" evidence="2">
    <location>
        <begin position="760"/>
        <end position="780"/>
    </location>
</feature>
<feature type="transmembrane region" description="Helical" evidence="2">
    <location>
        <begin position="401"/>
        <end position="423"/>
    </location>
</feature>
<feature type="transmembrane region" description="Helical" evidence="2">
    <location>
        <begin position="786"/>
        <end position="806"/>
    </location>
</feature>
<feature type="transmembrane region" description="Helical" evidence="2">
    <location>
        <begin position="435"/>
        <end position="457"/>
    </location>
</feature>
<evidence type="ECO:0000313" key="4">
    <source>
        <dbReference type="Proteomes" id="UP000247832"/>
    </source>
</evidence>
<keyword evidence="2" id="KW-0472">Membrane</keyword>
<feature type="transmembrane region" description="Helical" evidence="2">
    <location>
        <begin position="977"/>
        <end position="994"/>
    </location>
</feature>
<feature type="transmembrane region" description="Helical" evidence="2">
    <location>
        <begin position="1061"/>
        <end position="1080"/>
    </location>
</feature>
<feature type="transmembrane region" description="Helical" evidence="2">
    <location>
        <begin position="17"/>
        <end position="38"/>
    </location>
</feature>
<feature type="transmembrane region" description="Helical" evidence="2">
    <location>
        <begin position="1111"/>
        <end position="1129"/>
    </location>
</feature>
<name>A0A2V5L7N6_9MICC</name>
<dbReference type="Proteomes" id="UP000247832">
    <property type="component" value="Unassembled WGS sequence"/>
</dbReference>
<keyword evidence="2" id="KW-0812">Transmembrane</keyword>
<feature type="transmembrane region" description="Helical" evidence="2">
    <location>
        <begin position="1164"/>
        <end position="1181"/>
    </location>
</feature>
<feature type="transmembrane region" description="Helical" evidence="2">
    <location>
        <begin position="1087"/>
        <end position="1105"/>
    </location>
</feature>
<evidence type="ECO:0000313" key="3">
    <source>
        <dbReference type="EMBL" id="PYI67268.1"/>
    </source>
</evidence>
<feature type="transmembrane region" description="Helical" evidence="2">
    <location>
        <begin position="734"/>
        <end position="753"/>
    </location>
</feature>
<feature type="transmembrane region" description="Helical" evidence="2">
    <location>
        <begin position="585"/>
        <end position="606"/>
    </location>
</feature>
<feature type="transmembrane region" description="Helical" evidence="2">
    <location>
        <begin position="190"/>
        <end position="209"/>
    </location>
</feature>
<feature type="transmembrane region" description="Helical" evidence="2">
    <location>
        <begin position="1006"/>
        <end position="1026"/>
    </location>
</feature>
<feature type="transmembrane region" description="Helical" evidence="2">
    <location>
        <begin position="711"/>
        <end position="728"/>
    </location>
</feature>
<evidence type="ECO:0000256" key="2">
    <source>
        <dbReference type="SAM" id="Phobius"/>
    </source>
</evidence>
<feature type="transmembrane region" description="Helical" evidence="2">
    <location>
        <begin position="1141"/>
        <end position="1158"/>
    </location>
</feature>
<reference evidence="3 4" key="1">
    <citation type="submission" date="2018-05" db="EMBL/GenBank/DDBJ databases">
        <title>Genetic diversity of glacier-inhabiting Cryobacterium bacteria in China and description of Cryobacterium mengkeensis sp. nov. and Arthrobacter glacialis sp. nov.</title>
        <authorList>
            <person name="Liu Q."/>
            <person name="Xin Y.-H."/>
        </authorList>
    </citation>
    <scope>NUCLEOTIDE SEQUENCE [LARGE SCALE GENOMIC DNA]</scope>
    <source>
        <strain evidence="3 4">LI2</strain>
    </source>
</reference>
<feature type="transmembrane region" description="Helical" evidence="2">
    <location>
        <begin position="495"/>
        <end position="517"/>
    </location>
</feature>
<feature type="transmembrane region" description="Helical" evidence="2">
    <location>
        <begin position="329"/>
        <end position="349"/>
    </location>
</feature>
<feature type="transmembrane region" description="Helical" evidence="2">
    <location>
        <begin position="99"/>
        <end position="118"/>
    </location>
</feature>